<feature type="region of interest" description="Disordered" evidence="3">
    <location>
        <begin position="1"/>
        <end position="26"/>
    </location>
</feature>
<gene>
    <name evidence="7" type="ORF">C2S_3752</name>
</gene>
<dbReference type="EMBL" id="CABFJX010000024">
    <property type="protein sequence ID" value="VTT58874.1"/>
    <property type="molecule type" value="Genomic_DNA"/>
</dbReference>
<dbReference type="Proteomes" id="UP000760494">
    <property type="component" value="Unassembled WGS sequence"/>
</dbReference>
<name>A0A9Q9RDB7_FUSFU</name>
<evidence type="ECO:0000259" key="6">
    <source>
        <dbReference type="Pfam" id="PF24883"/>
    </source>
</evidence>
<evidence type="ECO:0000259" key="5">
    <source>
        <dbReference type="Pfam" id="PF24809"/>
    </source>
</evidence>
<sequence length="1313" mass="148070">MELSRPAGAQIVAASRSRAGKDASAAPVEELEGTVAGFQAILTDDDRKKLQQLKTTSHDSQSIIAFTAELDLLDKNRRGKSVASRLASFLQTIEQFTPIVDTYIQSNPDIAALIWGSIKLTFMFLANFASYFQSFVELLHGFGSLCTRFAQYQVIFNESSRLRRSVCEFHTSVITCCQQIVLAIRRPLKNQLLKAITQSFQSELRSYVEDIRAKAEEVQGDIQLVKAQCDREEQQLQTTERKEATDHRKRFRAWAAEMEIFQAQRRRDALEQRRRRLLEDLSSFNFTSAFNSTRNKRHIGTAKWVFDTPEFQQWVKFNGPPVLHITGKITLQVLRPTNLTITDPRSSIVEKLSQIRPPQQFVSFFFARFDDPLSLYAETIIRSCIQQLVSAIDMDTLDPKVVSALDEQLSQAKLALFSFEFLSDLYLSAAKAIKQWFIVIDGLDECSTDQQSKLLKFFQGIISRNDTTSNISVVFASRETCTNTIRSIFPQSQRLVTGLESTSVDIDSYVDDIIINKLSTGELVVSDPRLLKEILTTIASKEQGMFLWAFFVIEDICSGKTDNEIRQALQNIPGDLPATFDRALSRIVQKRNQDTAKKAFMWTNATLQPLTLSQLREALSIKPGQHTLRQEDLISGIERLPTWCENLIYVEETDNTVRFSHHSIQEFLLASDSGEHEALHIDPDQCDKLAGEVCITYVNLDNFQTTLAERKREPQTPSALKIDPSGIAEQTIQSAIQGGVGTRVGRLARQFVKTSNTKKASTQREFSLSSPMPVTGKAQGTTDYPFLEYASANWFKHTKYISKTEPEIWRLFGQLVQKPAQHSQDEPWHSAEWKKEAIAGFTNHYDPISERYFHAMKTVCIGTFHESDNETDAGPNFSKLCLAFDYAERNGYYALACRSFQLLLEYSLMEPELEEVICILSVNKNYETCQNGCAGLITTRLNHGQLITELRKAIAEGIPYFPPLPDYGSHPLCHCADQPPHELKLDICQVLKSGYNPAIQRHLRPFAIVAEALGNEGHQNIPSILVLSKTCNEEEPNALLNATNIHGMHLIDILTQGLLSTENLGNNMVAFTVGRFVGYGTAPTRPQYQQRKPLASLPDSAVNTILLLNSLDTLYPSSEIPELPGSKELIDLHGETITAMFRRVVIPKLRSTYMASYMVQCLFGDFLNSDLQHIAHAHEDSFREAVWNNNWDIAAALLSIQPTFLDKFTGRGYFTSIREAVRCPNCWRCTQNVVRQLTSGELHRYFFRLCANHVSVFNKIPGALGGIYNVDKGTLLCPGYSTDALPKRDEIMHFPLLHPSPASSSQNLSDLPY</sequence>
<dbReference type="PANTHER" id="PTHR10039:SF10">
    <property type="entry name" value="NACHT DOMAIN-CONTAINING PROTEIN"/>
    <property type="match status" value="1"/>
</dbReference>
<protein>
    <recommendedName>
        <fullName evidence="9">NACHT domain-containing protein</fullName>
    </recommendedName>
</protein>
<evidence type="ECO:0000313" key="8">
    <source>
        <dbReference type="Proteomes" id="UP000760494"/>
    </source>
</evidence>
<feature type="domain" description="Nephrocystin 3-like N-terminal" evidence="6">
    <location>
        <begin position="300"/>
        <end position="478"/>
    </location>
</feature>
<proteinExistence type="predicted"/>
<evidence type="ECO:0000259" key="4">
    <source>
        <dbReference type="Pfam" id="PF22939"/>
    </source>
</evidence>
<dbReference type="Pfam" id="PF24883">
    <property type="entry name" value="NPHP3_N"/>
    <property type="match status" value="1"/>
</dbReference>
<feature type="domain" description="DUF7708" evidence="5">
    <location>
        <begin position="86"/>
        <end position="219"/>
    </location>
</feature>
<keyword evidence="1" id="KW-0677">Repeat</keyword>
<evidence type="ECO:0008006" key="9">
    <source>
        <dbReference type="Google" id="ProtNLM"/>
    </source>
</evidence>
<keyword evidence="2" id="KW-0175">Coiled coil</keyword>
<dbReference type="PANTHER" id="PTHR10039">
    <property type="entry name" value="AMELOGENIN"/>
    <property type="match status" value="1"/>
</dbReference>
<evidence type="ECO:0000256" key="2">
    <source>
        <dbReference type="SAM" id="Coils"/>
    </source>
</evidence>
<evidence type="ECO:0000256" key="1">
    <source>
        <dbReference type="ARBA" id="ARBA00022737"/>
    </source>
</evidence>
<dbReference type="InterPro" id="IPR056884">
    <property type="entry name" value="NPHP3-like_N"/>
</dbReference>
<evidence type="ECO:0000313" key="7">
    <source>
        <dbReference type="EMBL" id="VTT58874.1"/>
    </source>
</evidence>
<organism evidence="7 8">
    <name type="scientific">Fusarium fujikuroi</name>
    <name type="common">Bakanae and foot rot disease fungus</name>
    <name type="synonym">Gibberella fujikuroi</name>
    <dbReference type="NCBI Taxonomy" id="5127"/>
    <lineage>
        <taxon>Eukaryota</taxon>
        <taxon>Fungi</taxon>
        <taxon>Dikarya</taxon>
        <taxon>Ascomycota</taxon>
        <taxon>Pezizomycotina</taxon>
        <taxon>Sordariomycetes</taxon>
        <taxon>Hypocreomycetidae</taxon>
        <taxon>Hypocreales</taxon>
        <taxon>Nectriaceae</taxon>
        <taxon>Fusarium</taxon>
        <taxon>Fusarium fujikuroi species complex</taxon>
    </lineage>
</organism>
<feature type="domain" description="GPI inositol-deacylase winged helix" evidence="4">
    <location>
        <begin position="589"/>
        <end position="672"/>
    </location>
</feature>
<comment type="caution">
    <text evidence="7">The sequence shown here is derived from an EMBL/GenBank/DDBJ whole genome shotgun (WGS) entry which is preliminary data.</text>
</comment>
<dbReference type="Pfam" id="PF24809">
    <property type="entry name" value="DUF7708"/>
    <property type="match status" value="1"/>
</dbReference>
<dbReference type="Pfam" id="PF22939">
    <property type="entry name" value="WHD_GPIID"/>
    <property type="match status" value="1"/>
</dbReference>
<dbReference type="InterPro" id="IPR056125">
    <property type="entry name" value="DUF7708"/>
</dbReference>
<dbReference type="InterPro" id="IPR054471">
    <property type="entry name" value="GPIID_WHD"/>
</dbReference>
<reference evidence="7" key="1">
    <citation type="submission" date="2019-05" db="EMBL/GenBank/DDBJ databases">
        <authorList>
            <person name="Piombo E."/>
        </authorList>
    </citation>
    <scope>NUCLEOTIDE SEQUENCE</scope>
    <source>
        <strain evidence="7">C2S</strain>
    </source>
</reference>
<accession>A0A9Q9RDB7</accession>
<evidence type="ECO:0000256" key="3">
    <source>
        <dbReference type="SAM" id="MobiDB-lite"/>
    </source>
</evidence>
<feature type="coiled-coil region" evidence="2">
    <location>
        <begin position="208"/>
        <end position="280"/>
    </location>
</feature>